<organism evidence="1 2">
    <name type="scientific">Desmospora profundinema</name>
    <dbReference type="NCBI Taxonomy" id="1571184"/>
    <lineage>
        <taxon>Bacteria</taxon>
        <taxon>Bacillati</taxon>
        <taxon>Bacillota</taxon>
        <taxon>Bacilli</taxon>
        <taxon>Bacillales</taxon>
        <taxon>Thermoactinomycetaceae</taxon>
        <taxon>Desmospora</taxon>
    </lineage>
</organism>
<evidence type="ECO:0008006" key="3">
    <source>
        <dbReference type="Google" id="ProtNLM"/>
    </source>
</evidence>
<dbReference type="Proteomes" id="UP001185012">
    <property type="component" value="Unassembled WGS sequence"/>
</dbReference>
<evidence type="ECO:0000313" key="1">
    <source>
        <dbReference type="EMBL" id="MDR6226770.1"/>
    </source>
</evidence>
<protein>
    <recommendedName>
        <fullName evidence="3">Secreted protein</fullName>
    </recommendedName>
</protein>
<proteinExistence type="predicted"/>
<comment type="caution">
    <text evidence="1">The sequence shown here is derived from an EMBL/GenBank/DDBJ whole genome shotgun (WGS) entry which is preliminary data.</text>
</comment>
<gene>
    <name evidence="1" type="ORF">JOE21_002780</name>
</gene>
<evidence type="ECO:0000313" key="2">
    <source>
        <dbReference type="Proteomes" id="UP001185012"/>
    </source>
</evidence>
<dbReference type="EMBL" id="JAVDQG010000006">
    <property type="protein sequence ID" value="MDR6226770.1"/>
    <property type="molecule type" value="Genomic_DNA"/>
</dbReference>
<accession>A0ABU1IPR3</accession>
<reference evidence="1 2" key="1">
    <citation type="submission" date="2023-07" db="EMBL/GenBank/DDBJ databases">
        <title>Genomic Encyclopedia of Type Strains, Phase IV (KMG-IV): sequencing the most valuable type-strain genomes for metagenomic binning, comparative biology and taxonomic classification.</title>
        <authorList>
            <person name="Goeker M."/>
        </authorList>
    </citation>
    <scope>NUCLEOTIDE SEQUENCE [LARGE SCALE GENOMIC DNA]</scope>
    <source>
        <strain evidence="1 2">DSM 45903</strain>
    </source>
</reference>
<name>A0ABU1IPR3_9BACL</name>
<keyword evidence="2" id="KW-1185">Reference proteome</keyword>
<sequence length="80" mass="9057">MSPLVLHFFVSCVCSSTTVTFVRRVYINVGWSGWWAVFDLLQKAHSETGNEVTQARLVLCECKGSQPSHHPPFSHLRLLL</sequence>